<evidence type="ECO:0000256" key="2">
    <source>
        <dbReference type="ARBA" id="ARBA00022723"/>
    </source>
</evidence>
<name>A0AAP0EQM2_9MAGN</name>
<dbReference type="Proteomes" id="UP001419268">
    <property type="component" value="Unassembled WGS sequence"/>
</dbReference>
<evidence type="ECO:0000256" key="1">
    <source>
        <dbReference type="ARBA" id="ARBA00001946"/>
    </source>
</evidence>
<dbReference type="SUPFAM" id="SSF48576">
    <property type="entry name" value="Terpenoid synthases"/>
    <property type="match status" value="1"/>
</dbReference>
<comment type="cofactor">
    <cofactor evidence="1">
        <name>Mg(2+)</name>
        <dbReference type="ChEBI" id="CHEBI:18420"/>
    </cofactor>
</comment>
<dbReference type="Gene3D" id="1.10.600.10">
    <property type="entry name" value="Farnesyl Diphosphate Synthase"/>
    <property type="match status" value="1"/>
</dbReference>
<evidence type="ECO:0000256" key="3">
    <source>
        <dbReference type="ARBA" id="ARBA00022842"/>
    </source>
</evidence>
<dbReference type="InterPro" id="IPR008949">
    <property type="entry name" value="Isoprenoid_synthase_dom_sf"/>
</dbReference>
<evidence type="ECO:0000313" key="4">
    <source>
        <dbReference type="EMBL" id="KAK9095057.1"/>
    </source>
</evidence>
<dbReference type="EMBL" id="JBBNAG010000011">
    <property type="protein sequence ID" value="KAK9095057.1"/>
    <property type="molecule type" value="Genomic_DNA"/>
</dbReference>
<protein>
    <submittedName>
        <fullName evidence="4">Uncharacterized protein</fullName>
    </submittedName>
</protein>
<keyword evidence="2" id="KW-0479">Metal-binding</keyword>
<dbReference type="PANTHER" id="PTHR43281">
    <property type="entry name" value="FARNESYL DIPHOSPHATE SYNTHASE"/>
    <property type="match status" value="1"/>
</dbReference>
<keyword evidence="5" id="KW-1185">Reference proteome</keyword>
<evidence type="ECO:0000313" key="5">
    <source>
        <dbReference type="Proteomes" id="UP001419268"/>
    </source>
</evidence>
<keyword evidence="3" id="KW-0460">Magnesium</keyword>
<organism evidence="4 5">
    <name type="scientific">Stephania cephalantha</name>
    <dbReference type="NCBI Taxonomy" id="152367"/>
    <lineage>
        <taxon>Eukaryota</taxon>
        <taxon>Viridiplantae</taxon>
        <taxon>Streptophyta</taxon>
        <taxon>Embryophyta</taxon>
        <taxon>Tracheophyta</taxon>
        <taxon>Spermatophyta</taxon>
        <taxon>Magnoliopsida</taxon>
        <taxon>Ranunculales</taxon>
        <taxon>Menispermaceae</taxon>
        <taxon>Menispermoideae</taxon>
        <taxon>Cissampelideae</taxon>
        <taxon>Stephania</taxon>
    </lineage>
</organism>
<reference evidence="4 5" key="1">
    <citation type="submission" date="2024-01" db="EMBL/GenBank/DDBJ databases">
        <title>Genome assemblies of Stephania.</title>
        <authorList>
            <person name="Yang L."/>
        </authorList>
    </citation>
    <scope>NUCLEOTIDE SEQUENCE [LARGE SCALE GENOMIC DNA]</scope>
    <source>
        <strain evidence="4">JXDWG</strain>
        <tissue evidence="4">Leaf</tissue>
    </source>
</reference>
<dbReference type="GO" id="GO:0046872">
    <property type="term" value="F:metal ion binding"/>
    <property type="evidence" value="ECO:0007669"/>
    <property type="project" value="UniProtKB-KW"/>
</dbReference>
<dbReference type="AlphaFoldDB" id="A0AAP0EQM2"/>
<proteinExistence type="predicted"/>
<accession>A0AAP0EQM2</accession>
<sequence length="166" mass="18465">MPPPLRVEMIHTMSLIHDDLPAWTTTTSEEANPQTTKSTARTTARSLAGDALLAFAFEHVANATERRLPDQNCPRNRELARVIGTEGAVARRVVDIRSEGPDAGSLGYDRLEKWNESSIDAMDKVFNEAINNIILQIKIGENIPQTAKTYAKGKLINEQLRIKQND</sequence>
<gene>
    <name evidence="4" type="ORF">Scep_026526</name>
</gene>
<dbReference type="GO" id="GO:0004311">
    <property type="term" value="F:geranylgeranyl diphosphate synthase activity"/>
    <property type="evidence" value="ECO:0007669"/>
    <property type="project" value="TreeGrafter"/>
</dbReference>
<comment type="caution">
    <text evidence="4">The sequence shown here is derived from an EMBL/GenBank/DDBJ whole genome shotgun (WGS) entry which is preliminary data.</text>
</comment>
<dbReference type="PANTHER" id="PTHR43281:SF24">
    <property type="entry name" value="OS07G0580900 PROTEIN"/>
    <property type="match status" value="1"/>
</dbReference>